<evidence type="ECO:0000256" key="7">
    <source>
        <dbReference type="SAM" id="MobiDB-lite"/>
    </source>
</evidence>
<dbReference type="PANTHER" id="PTHR24379:SF121">
    <property type="entry name" value="C2H2-TYPE DOMAIN-CONTAINING PROTEIN"/>
    <property type="match status" value="1"/>
</dbReference>
<dbReference type="GO" id="GO:0005634">
    <property type="term" value="C:nucleus"/>
    <property type="evidence" value="ECO:0007669"/>
    <property type="project" value="InterPro"/>
</dbReference>
<feature type="domain" description="C2H2-type" evidence="8">
    <location>
        <begin position="458"/>
        <end position="485"/>
    </location>
</feature>
<keyword evidence="4 6" id="KW-0862">Zinc</keyword>
<dbReference type="PANTHER" id="PTHR24379">
    <property type="entry name" value="KRAB AND ZINC FINGER DOMAIN-CONTAINING"/>
    <property type="match status" value="1"/>
</dbReference>
<feature type="binding site" evidence="6">
    <location>
        <position position="64"/>
    </location>
    <ligand>
        <name>Zn(2+)</name>
        <dbReference type="ChEBI" id="CHEBI:29105"/>
    </ligand>
</feature>
<dbReference type="PROSITE" id="PS00028">
    <property type="entry name" value="ZINC_FINGER_C2H2_1"/>
    <property type="match status" value="9"/>
</dbReference>
<evidence type="ECO:0000256" key="1">
    <source>
        <dbReference type="ARBA" id="ARBA00022723"/>
    </source>
</evidence>
<dbReference type="InterPro" id="IPR013087">
    <property type="entry name" value="Znf_C2H2_type"/>
</dbReference>
<sequence length="665" mass="76760">MAEEDLNWTPKQDMSLLCRVCANQHDYLIPIFEGEGLDHDMPTKMDKHLPIKVRENDKLPTQMCYQCASTIIAWSDLVTNCLEADKKLTRMLKINEKKAGAVTDDDAGSDHFEDAYDNSGGGDDDEDFEKEIKQLISDAGVEIGGSSKATKAKSPRASTRKRKSEVTPVKKSESKKAKSDSSSKSSTALIKPKEEVQSGDDRCVEVWPCCTCEAIFSSQSGLRSHIVTHAEINNVEMHTVDQKKCPLCCVHFLFHNRNKPQLGFICDFCEEWFCEKFTLGVHLKLLHSEKYIRSKATWFTCKLCCDRLYSTVQALQRHMRLSHDLFELDPSNNLVMNMSDVTHKCQLCNKSCVLSRFCPQHRNINPTTAKVSLDCNTHLHECYSCIGIDRKFKDCRSLWLHVFNDHKNIPLQCNLCCEMPATKYTSVLLRHMSDHHKFPILSVFKETCRRVVDGNVKYECSHCSTLLKSFDSIRDHMHIHVNEKPHVCSVCQMEFPYSRNLSRHYKQAHKHVRIHECSYCGQKFFTKLNLDVHIRIHTGERKYMCEECGASFNQWTNLKYHKNTHSTVRHKCLYCENTYKHPHHMKKHMKIHTGELKHYMCDLCGKDFTNPFVLKRHMVVHSNVRPFLCVSCGALFKLKKTLTRHQTTCKFVKMETSNIPTCSTK</sequence>
<dbReference type="FunFam" id="3.30.160.60:FF:000690">
    <property type="entry name" value="Zinc finger protein 354C"/>
    <property type="match status" value="1"/>
</dbReference>
<dbReference type="GO" id="GO:0000977">
    <property type="term" value="F:RNA polymerase II transcription regulatory region sequence-specific DNA binding"/>
    <property type="evidence" value="ECO:0007669"/>
    <property type="project" value="TreeGrafter"/>
</dbReference>
<dbReference type="FunFam" id="3.30.160.60:FF:000100">
    <property type="entry name" value="Zinc finger 45-like"/>
    <property type="match status" value="1"/>
</dbReference>
<reference evidence="11" key="1">
    <citation type="submission" date="2025-08" db="UniProtKB">
        <authorList>
            <consortium name="RefSeq"/>
        </authorList>
    </citation>
    <scope>IDENTIFICATION</scope>
</reference>
<dbReference type="Proteomes" id="UP000079169">
    <property type="component" value="Unplaced"/>
</dbReference>
<dbReference type="STRING" id="121845.A0A1S3DTI2"/>
<name>A0A1S3DTI2_DIACI</name>
<feature type="binding site" evidence="6">
    <location>
        <position position="18"/>
    </location>
    <ligand>
        <name>Zn(2+)</name>
        <dbReference type="ChEBI" id="CHEBI:29105"/>
    </ligand>
</feature>
<feature type="domain" description="ZAD" evidence="9">
    <location>
        <begin position="16"/>
        <end position="91"/>
    </location>
</feature>
<feature type="compositionally biased region" description="Basic and acidic residues" evidence="7">
    <location>
        <begin position="164"/>
        <end position="181"/>
    </location>
</feature>
<dbReference type="RefSeq" id="XP_008486825.1">
    <property type="nucleotide sequence ID" value="XM_008488603.3"/>
</dbReference>
<evidence type="ECO:0000256" key="5">
    <source>
        <dbReference type="PROSITE-ProRule" id="PRU00042"/>
    </source>
</evidence>
<dbReference type="PROSITE" id="PS51915">
    <property type="entry name" value="ZAD"/>
    <property type="match status" value="1"/>
</dbReference>
<dbReference type="InterPro" id="IPR036236">
    <property type="entry name" value="Znf_C2H2_sf"/>
</dbReference>
<dbReference type="KEGG" id="dci:103523568"/>
<keyword evidence="2" id="KW-0677">Repeat</keyword>
<dbReference type="Pfam" id="PF00096">
    <property type="entry name" value="zf-C2H2"/>
    <property type="match status" value="3"/>
</dbReference>
<dbReference type="SUPFAM" id="SSF57716">
    <property type="entry name" value="Glucocorticoid receptor-like (DNA-binding domain)"/>
    <property type="match status" value="1"/>
</dbReference>
<feature type="domain" description="C2H2-type" evidence="8">
    <location>
        <begin position="599"/>
        <end position="626"/>
    </location>
</feature>
<dbReference type="OMA" id="HAKRIHM"/>
<dbReference type="GO" id="GO:0000785">
    <property type="term" value="C:chromatin"/>
    <property type="evidence" value="ECO:0007669"/>
    <property type="project" value="UniProtKB-ARBA"/>
</dbReference>
<feature type="domain" description="C2H2-type" evidence="8">
    <location>
        <begin position="515"/>
        <end position="542"/>
    </location>
</feature>
<keyword evidence="10" id="KW-1185">Reference proteome</keyword>
<feature type="region of interest" description="Disordered" evidence="7">
    <location>
        <begin position="100"/>
        <end position="126"/>
    </location>
</feature>
<dbReference type="Gene3D" id="3.30.160.60">
    <property type="entry name" value="Classic Zinc Finger"/>
    <property type="match status" value="6"/>
</dbReference>
<dbReference type="GO" id="GO:0000981">
    <property type="term" value="F:DNA-binding transcription factor activity, RNA polymerase II-specific"/>
    <property type="evidence" value="ECO:0007669"/>
    <property type="project" value="TreeGrafter"/>
</dbReference>
<dbReference type="Gene3D" id="3.40.1800.20">
    <property type="match status" value="1"/>
</dbReference>
<feature type="binding site" evidence="6">
    <location>
        <position position="21"/>
    </location>
    <ligand>
        <name>Zn(2+)</name>
        <dbReference type="ChEBI" id="CHEBI:29105"/>
    </ligand>
</feature>
<evidence type="ECO:0000259" key="9">
    <source>
        <dbReference type="PROSITE" id="PS51915"/>
    </source>
</evidence>
<dbReference type="SUPFAM" id="SSF57667">
    <property type="entry name" value="beta-beta-alpha zinc fingers"/>
    <property type="match status" value="4"/>
</dbReference>
<feature type="domain" description="C2H2-type" evidence="8">
    <location>
        <begin position="570"/>
        <end position="597"/>
    </location>
</feature>
<dbReference type="PaxDb" id="121845-A0A1S3DTI2"/>
<feature type="compositionally biased region" description="Basic residues" evidence="7">
    <location>
        <begin position="150"/>
        <end position="163"/>
    </location>
</feature>
<feature type="domain" description="C2H2-type" evidence="8">
    <location>
        <begin position="486"/>
        <end position="514"/>
    </location>
</feature>
<feature type="domain" description="C2H2-type" evidence="8">
    <location>
        <begin position="299"/>
        <end position="323"/>
    </location>
</feature>
<dbReference type="SMART" id="SM00868">
    <property type="entry name" value="zf-AD"/>
    <property type="match status" value="1"/>
</dbReference>
<evidence type="ECO:0000256" key="6">
    <source>
        <dbReference type="PROSITE-ProRule" id="PRU01263"/>
    </source>
</evidence>
<feature type="domain" description="C2H2-type" evidence="8">
    <location>
        <begin position="543"/>
        <end position="570"/>
    </location>
</feature>
<dbReference type="InterPro" id="IPR012934">
    <property type="entry name" value="Znf_AD"/>
</dbReference>
<organism evidence="10 11">
    <name type="scientific">Diaphorina citri</name>
    <name type="common">Asian citrus psyllid</name>
    <dbReference type="NCBI Taxonomy" id="121845"/>
    <lineage>
        <taxon>Eukaryota</taxon>
        <taxon>Metazoa</taxon>
        <taxon>Ecdysozoa</taxon>
        <taxon>Arthropoda</taxon>
        <taxon>Hexapoda</taxon>
        <taxon>Insecta</taxon>
        <taxon>Pterygota</taxon>
        <taxon>Neoptera</taxon>
        <taxon>Paraneoptera</taxon>
        <taxon>Hemiptera</taxon>
        <taxon>Sternorrhyncha</taxon>
        <taxon>Psylloidea</taxon>
        <taxon>Psyllidae</taxon>
        <taxon>Diaphorininae</taxon>
        <taxon>Diaphorina</taxon>
    </lineage>
</organism>
<dbReference type="SMART" id="SM00355">
    <property type="entry name" value="ZnF_C2H2"/>
    <property type="match status" value="12"/>
</dbReference>
<dbReference type="PROSITE" id="PS50157">
    <property type="entry name" value="ZINC_FINGER_C2H2_2"/>
    <property type="match status" value="9"/>
</dbReference>
<protein>
    <submittedName>
        <fullName evidence="11">Zinc finger protein 879</fullName>
    </submittedName>
</protein>
<dbReference type="AlphaFoldDB" id="A0A1S3DTI2"/>
<proteinExistence type="predicted"/>
<evidence type="ECO:0000256" key="4">
    <source>
        <dbReference type="ARBA" id="ARBA00022833"/>
    </source>
</evidence>
<dbReference type="GO" id="GO:0003682">
    <property type="term" value="F:chromatin binding"/>
    <property type="evidence" value="ECO:0007669"/>
    <property type="project" value="UniProtKB-ARBA"/>
</dbReference>
<accession>A0A1S3DTI2</accession>
<evidence type="ECO:0000313" key="11">
    <source>
        <dbReference type="RefSeq" id="XP_008486825.1"/>
    </source>
</evidence>
<dbReference type="Pfam" id="PF07776">
    <property type="entry name" value="zf-AD"/>
    <property type="match status" value="1"/>
</dbReference>
<keyword evidence="3 5" id="KW-0863">Zinc-finger</keyword>
<feature type="domain" description="C2H2-type" evidence="8">
    <location>
        <begin position="207"/>
        <end position="234"/>
    </location>
</feature>
<gene>
    <name evidence="11" type="primary">LOC103523568</name>
</gene>
<feature type="region of interest" description="Disordered" evidence="7">
    <location>
        <begin position="143"/>
        <end position="193"/>
    </location>
</feature>
<evidence type="ECO:0000256" key="3">
    <source>
        <dbReference type="ARBA" id="ARBA00022771"/>
    </source>
</evidence>
<keyword evidence="1 6" id="KW-0479">Metal-binding</keyword>
<feature type="domain" description="C2H2-type" evidence="8">
    <location>
        <begin position="264"/>
        <end position="292"/>
    </location>
</feature>
<dbReference type="GO" id="GO:0040029">
    <property type="term" value="P:epigenetic regulation of gene expression"/>
    <property type="evidence" value="ECO:0007669"/>
    <property type="project" value="UniProtKB-ARBA"/>
</dbReference>
<dbReference type="GeneID" id="103523568"/>
<evidence type="ECO:0000313" key="10">
    <source>
        <dbReference type="Proteomes" id="UP000079169"/>
    </source>
</evidence>
<feature type="binding site" evidence="6">
    <location>
        <position position="67"/>
    </location>
    <ligand>
        <name>Zn(2+)</name>
        <dbReference type="ChEBI" id="CHEBI:29105"/>
    </ligand>
</feature>
<evidence type="ECO:0000256" key="2">
    <source>
        <dbReference type="ARBA" id="ARBA00022737"/>
    </source>
</evidence>
<evidence type="ECO:0000259" key="8">
    <source>
        <dbReference type="PROSITE" id="PS50157"/>
    </source>
</evidence>
<dbReference type="GO" id="GO:0008270">
    <property type="term" value="F:zinc ion binding"/>
    <property type="evidence" value="ECO:0007669"/>
    <property type="project" value="UniProtKB-UniRule"/>
</dbReference>